<dbReference type="InterPro" id="IPR014048">
    <property type="entry name" value="MethylDNA_cys_MeTrfase_DNA-bd"/>
</dbReference>
<dbReference type="PANTHER" id="PTHR10815">
    <property type="entry name" value="METHYLATED-DNA--PROTEIN-CYSTEINE METHYLTRANSFERASE"/>
    <property type="match status" value="1"/>
</dbReference>
<evidence type="ECO:0000259" key="9">
    <source>
        <dbReference type="Pfam" id="PF01035"/>
    </source>
</evidence>
<feature type="domain" description="Methylated-DNA-[protein]-cysteine S-methyltransferase DNA binding" evidence="9">
    <location>
        <begin position="88"/>
        <end position="166"/>
    </location>
</feature>
<dbReference type="PROSITE" id="PS00374">
    <property type="entry name" value="MGMT"/>
    <property type="match status" value="1"/>
</dbReference>
<keyword evidence="4" id="KW-0489">Methyltransferase</keyword>
<evidence type="ECO:0000259" key="10">
    <source>
        <dbReference type="Pfam" id="PF02870"/>
    </source>
</evidence>
<dbReference type="Proteomes" id="UP001165393">
    <property type="component" value="Unassembled WGS sequence"/>
</dbReference>
<dbReference type="GO" id="GO:0032259">
    <property type="term" value="P:methylation"/>
    <property type="evidence" value="ECO:0007669"/>
    <property type="project" value="UniProtKB-KW"/>
</dbReference>
<accession>A0AA41WA82</accession>
<comment type="catalytic activity">
    <reaction evidence="1">
        <text>a 4-O-methyl-thymidine in DNA + L-cysteinyl-[protein] = a thymidine in DNA + S-methyl-L-cysteinyl-[protein]</text>
        <dbReference type="Rhea" id="RHEA:53428"/>
        <dbReference type="Rhea" id="RHEA-COMP:10131"/>
        <dbReference type="Rhea" id="RHEA-COMP:10132"/>
        <dbReference type="Rhea" id="RHEA-COMP:13555"/>
        <dbReference type="Rhea" id="RHEA-COMP:13556"/>
        <dbReference type="ChEBI" id="CHEBI:29950"/>
        <dbReference type="ChEBI" id="CHEBI:82612"/>
        <dbReference type="ChEBI" id="CHEBI:137386"/>
        <dbReference type="ChEBI" id="CHEBI:137387"/>
        <dbReference type="EC" id="2.1.1.63"/>
    </reaction>
</comment>
<dbReference type="Gene3D" id="1.10.10.10">
    <property type="entry name" value="Winged helix-like DNA-binding domain superfamily/Winged helix DNA-binding domain"/>
    <property type="match status" value="1"/>
</dbReference>
<evidence type="ECO:0000256" key="8">
    <source>
        <dbReference type="ARBA" id="ARBA00049348"/>
    </source>
</evidence>
<gene>
    <name evidence="11" type="ORF">NAF29_15645</name>
</gene>
<name>A0AA41WA82_9GAMM</name>
<protein>
    <recommendedName>
        <fullName evidence="3">methylated-DNA--[protein]-cysteine S-methyltransferase</fullName>
        <ecNumber evidence="3">2.1.1.63</ecNumber>
    </recommendedName>
</protein>
<keyword evidence="6" id="KW-0227">DNA damage</keyword>
<comment type="similarity">
    <text evidence="2">Belongs to the MGMT family.</text>
</comment>
<dbReference type="InterPro" id="IPR001497">
    <property type="entry name" value="MethylDNA_cys_MeTrfase_AS"/>
</dbReference>
<comment type="catalytic activity">
    <reaction evidence="8">
        <text>a 6-O-methyl-2'-deoxyguanosine in DNA + L-cysteinyl-[protein] = S-methyl-L-cysteinyl-[protein] + a 2'-deoxyguanosine in DNA</text>
        <dbReference type="Rhea" id="RHEA:24000"/>
        <dbReference type="Rhea" id="RHEA-COMP:10131"/>
        <dbReference type="Rhea" id="RHEA-COMP:10132"/>
        <dbReference type="Rhea" id="RHEA-COMP:11367"/>
        <dbReference type="Rhea" id="RHEA-COMP:11368"/>
        <dbReference type="ChEBI" id="CHEBI:29950"/>
        <dbReference type="ChEBI" id="CHEBI:82612"/>
        <dbReference type="ChEBI" id="CHEBI:85445"/>
        <dbReference type="ChEBI" id="CHEBI:85448"/>
        <dbReference type="EC" id="2.1.1.63"/>
    </reaction>
</comment>
<evidence type="ECO:0000256" key="5">
    <source>
        <dbReference type="ARBA" id="ARBA00022679"/>
    </source>
</evidence>
<dbReference type="InterPro" id="IPR036388">
    <property type="entry name" value="WH-like_DNA-bd_sf"/>
</dbReference>
<dbReference type="Pfam" id="PF01035">
    <property type="entry name" value="DNA_binding_1"/>
    <property type="match status" value="1"/>
</dbReference>
<dbReference type="RefSeq" id="WP_251262559.1">
    <property type="nucleotide sequence ID" value="NZ_JAMQGP010000008.1"/>
</dbReference>
<reference evidence="11 12" key="1">
    <citation type="journal article" date="2013" name="Antonie Van Leeuwenhoek">
        <title>Echinimonas agarilytica gen. nov., sp. nov., a new gammaproteobacterium isolated from the sea urchin Strongylocentrotus intermedius.</title>
        <authorList>
            <person name="Nedashkovskaya O.I."/>
            <person name="Stenkova A.M."/>
            <person name="Zhukova N.V."/>
            <person name="Van Trappen S."/>
            <person name="Lee J.S."/>
            <person name="Kim S.B."/>
        </authorList>
    </citation>
    <scope>NUCLEOTIDE SEQUENCE [LARGE SCALE GENOMIC DNA]</scope>
    <source>
        <strain evidence="11 12">KMM 6351</strain>
    </source>
</reference>
<evidence type="ECO:0000313" key="11">
    <source>
        <dbReference type="EMBL" id="MCM2681088.1"/>
    </source>
</evidence>
<dbReference type="InterPro" id="IPR036631">
    <property type="entry name" value="MGMT_N_sf"/>
</dbReference>
<dbReference type="CDD" id="cd06445">
    <property type="entry name" value="ATase"/>
    <property type="match status" value="1"/>
</dbReference>
<evidence type="ECO:0000256" key="6">
    <source>
        <dbReference type="ARBA" id="ARBA00022763"/>
    </source>
</evidence>
<evidence type="ECO:0000256" key="2">
    <source>
        <dbReference type="ARBA" id="ARBA00008711"/>
    </source>
</evidence>
<dbReference type="InterPro" id="IPR036217">
    <property type="entry name" value="MethylDNA_cys_MeTrfase_DNAb"/>
</dbReference>
<dbReference type="Pfam" id="PF02870">
    <property type="entry name" value="Methyltransf_1N"/>
    <property type="match status" value="1"/>
</dbReference>
<sequence>MNQQPTFSLYYGEYLSPIGHMGLWCTDSALLRLAFTDHNSQTGGYAWSQTATPTKRHPLLIRCQHQLHEYFGGQRTSFSLPLQFIGTEFQQQTWRALQRIRYGAIYSYTQQASQMDCPTAVRAVGTANAKNPLSIVVPCHRVISKSRKLSGYAGGIDRKSWLLHHEFNGIKTAVQRT</sequence>
<keyword evidence="5" id="KW-0808">Transferase</keyword>
<dbReference type="PANTHER" id="PTHR10815:SF13">
    <property type="entry name" value="METHYLATED-DNA--PROTEIN-CYSTEINE METHYLTRANSFERASE"/>
    <property type="match status" value="1"/>
</dbReference>
<dbReference type="AlphaFoldDB" id="A0AA41WA82"/>
<keyword evidence="12" id="KW-1185">Reference proteome</keyword>
<dbReference type="Gene3D" id="3.30.160.70">
    <property type="entry name" value="Methylated DNA-protein cysteine methyltransferase domain"/>
    <property type="match status" value="1"/>
</dbReference>
<dbReference type="EC" id="2.1.1.63" evidence="3"/>
<evidence type="ECO:0000256" key="1">
    <source>
        <dbReference type="ARBA" id="ARBA00001286"/>
    </source>
</evidence>
<dbReference type="InterPro" id="IPR008332">
    <property type="entry name" value="MethylG_MeTrfase_N"/>
</dbReference>
<dbReference type="NCBIfam" id="TIGR00589">
    <property type="entry name" value="ogt"/>
    <property type="match status" value="1"/>
</dbReference>
<dbReference type="SUPFAM" id="SSF46767">
    <property type="entry name" value="Methylated DNA-protein cysteine methyltransferase, C-terminal domain"/>
    <property type="match status" value="1"/>
</dbReference>
<evidence type="ECO:0000313" key="12">
    <source>
        <dbReference type="Proteomes" id="UP001165393"/>
    </source>
</evidence>
<dbReference type="FunFam" id="1.10.10.10:FF:000214">
    <property type="entry name" value="Methylated-DNA--protein-cysteine methyltransferase"/>
    <property type="match status" value="1"/>
</dbReference>
<evidence type="ECO:0000256" key="4">
    <source>
        <dbReference type="ARBA" id="ARBA00022603"/>
    </source>
</evidence>
<keyword evidence="7" id="KW-0234">DNA repair</keyword>
<comment type="caution">
    <text evidence="11">The sequence shown here is derived from an EMBL/GenBank/DDBJ whole genome shotgun (WGS) entry which is preliminary data.</text>
</comment>
<organism evidence="11 12">
    <name type="scientific">Echinimonas agarilytica</name>
    <dbReference type="NCBI Taxonomy" id="1215918"/>
    <lineage>
        <taxon>Bacteria</taxon>
        <taxon>Pseudomonadati</taxon>
        <taxon>Pseudomonadota</taxon>
        <taxon>Gammaproteobacteria</taxon>
        <taxon>Alteromonadales</taxon>
        <taxon>Echinimonadaceae</taxon>
        <taxon>Echinimonas</taxon>
    </lineage>
</organism>
<dbReference type="GO" id="GO:0003908">
    <property type="term" value="F:methylated-DNA-[protein]-cysteine S-methyltransferase activity"/>
    <property type="evidence" value="ECO:0007669"/>
    <property type="project" value="UniProtKB-EC"/>
</dbReference>
<dbReference type="GO" id="GO:0006281">
    <property type="term" value="P:DNA repair"/>
    <property type="evidence" value="ECO:0007669"/>
    <property type="project" value="UniProtKB-KW"/>
</dbReference>
<dbReference type="EMBL" id="JAMQGP010000008">
    <property type="protein sequence ID" value="MCM2681088.1"/>
    <property type="molecule type" value="Genomic_DNA"/>
</dbReference>
<proteinExistence type="inferred from homology"/>
<dbReference type="SUPFAM" id="SSF53155">
    <property type="entry name" value="Methylated DNA-protein cysteine methyltransferase domain"/>
    <property type="match status" value="1"/>
</dbReference>
<evidence type="ECO:0000256" key="7">
    <source>
        <dbReference type="ARBA" id="ARBA00023204"/>
    </source>
</evidence>
<evidence type="ECO:0000256" key="3">
    <source>
        <dbReference type="ARBA" id="ARBA00011918"/>
    </source>
</evidence>
<feature type="domain" description="Methylguanine DNA methyltransferase ribonuclease-like" evidence="10">
    <location>
        <begin position="9"/>
        <end position="83"/>
    </location>
</feature>